<dbReference type="Gene3D" id="1.10.510.10">
    <property type="entry name" value="Transferase(Phosphotransferase) domain 1"/>
    <property type="match status" value="1"/>
</dbReference>
<dbReference type="AlphaFoldDB" id="A0AAD8K0C8"/>
<feature type="domain" description="Wall-associated receptor kinase galacturonan-binding" evidence="9">
    <location>
        <begin position="32"/>
        <end position="89"/>
    </location>
</feature>
<accession>A0AAD8K0C8</accession>
<evidence type="ECO:0000256" key="2">
    <source>
        <dbReference type="ARBA" id="ARBA00022527"/>
    </source>
</evidence>
<dbReference type="GO" id="GO:0004674">
    <property type="term" value="F:protein serine/threonine kinase activity"/>
    <property type="evidence" value="ECO:0007669"/>
    <property type="project" value="UniProtKB-KW"/>
</dbReference>
<dbReference type="InterPro" id="IPR013695">
    <property type="entry name" value="WAK"/>
</dbReference>
<keyword evidence="3" id="KW-0808">Transferase</keyword>
<evidence type="ECO:0000259" key="8">
    <source>
        <dbReference type="Pfam" id="PF08488"/>
    </source>
</evidence>
<dbReference type="GO" id="GO:0016020">
    <property type="term" value="C:membrane"/>
    <property type="evidence" value="ECO:0007669"/>
    <property type="project" value="UniProtKB-SubCell"/>
</dbReference>
<evidence type="ECO:0000313" key="10">
    <source>
        <dbReference type="EMBL" id="KAK1410815.1"/>
    </source>
</evidence>
<keyword evidence="11" id="KW-1185">Reference proteome</keyword>
<dbReference type="EMBL" id="JAUHHV010000010">
    <property type="protein sequence ID" value="KAK1410815.1"/>
    <property type="molecule type" value="Genomic_DNA"/>
</dbReference>
<dbReference type="Pfam" id="PF13947">
    <property type="entry name" value="GUB_WAK_bind"/>
    <property type="match status" value="1"/>
</dbReference>
<evidence type="ECO:0000313" key="11">
    <source>
        <dbReference type="Proteomes" id="UP001229421"/>
    </source>
</evidence>
<name>A0AAD8K0C8_TARER</name>
<dbReference type="InterPro" id="IPR025287">
    <property type="entry name" value="WAK_GUB"/>
</dbReference>
<sequence>MKLLQAYPLLIFLTLSTATTSTALAKYAMTGCNDTCGNVRIPYPFGIGSNCSVSQWYTVDCNSSIPYLPALNHLEVLGVNLEDQIVTVNTPKITDCQNPNRNNSQTMSMDLGNTPFLYSKSHNKFVFEGCGNAVMMDNGSVLTGCSTTCRNDTSIDINSCVGINCCQATIPHYLKSYNVTFERAGGDGRCGSAFLVDENAYTNQSFYNRSIVPVSLLWTFDQSEVDQISCCNSLELSLFWYSRSVDRGNNTSMDIQKCSADTYVEGTPYLIDGCEFTEECTRCRNSLGSCEDGAVYDVDNLVTTRNFTCFFMPPNPDDDTIIKSSKSSLGVILAMEEGRVMSIFDARVVKEGMDNLMAVANLAMRCLNLNGKIRPTMKEVAMELETIRMSHVPTTIQTKFERTAYEDDFSMLNYGDSTSTFTSTHMSSDDHIGH</sequence>
<feature type="signal peptide" evidence="7">
    <location>
        <begin position="1"/>
        <end position="25"/>
    </location>
</feature>
<gene>
    <name evidence="10" type="ORF">QVD17_37355</name>
</gene>
<comment type="subcellular location">
    <subcellularLocation>
        <location evidence="1">Membrane</location>
        <topology evidence="1">Single-pass type I membrane protein</topology>
    </subcellularLocation>
</comment>
<feature type="chain" id="PRO_5042297050" evidence="7">
    <location>
        <begin position="26"/>
        <end position="434"/>
    </location>
</feature>
<keyword evidence="4 7" id="KW-0732">Signal</keyword>
<evidence type="ECO:0000256" key="4">
    <source>
        <dbReference type="ARBA" id="ARBA00022729"/>
    </source>
</evidence>
<evidence type="ECO:0000256" key="7">
    <source>
        <dbReference type="SAM" id="SignalP"/>
    </source>
</evidence>
<feature type="domain" description="Wall-associated receptor kinase" evidence="8">
    <location>
        <begin position="159"/>
        <end position="224"/>
    </location>
</feature>
<organism evidence="10 11">
    <name type="scientific">Tagetes erecta</name>
    <name type="common">African marigold</name>
    <dbReference type="NCBI Taxonomy" id="13708"/>
    <lineage>
        <taxon>Eukaryota</taxon>
        <taxon>Viridiplantae</taxon>
        <taxon>Streptophyta</taxon>
        <taxon>Embryophyta</taxon>
        <taxon>Tracheophyta</taxon>
        <taxon>Spermatophyta</taxon>
        <taxon>Magnoliopsida</taxon>
        <taxon>eudicotyledons</taxon>
        <taxon>Gunneridae</taxon>
        <taxon>Pentapetalae</taxon>
        <taxon>asterids</taxon>
        <taxon>campanulids</taxon>
        <taxon>Asterales</taxon>
        <taxon>Asteraceae</taxon>
        <taxon>Asteroideae</taxon>
        <taxon>Heliantheae alliance</taxon>
        <taxon>Tageteae</taxon>
        <taxon>Tagetes</taxon>
    </lineage>
</organism>
<dbReference type="PANTHER" id="PTHR33491">
    <property type="entry name" value="OSJNBA0016N04.9 PROTEIN"/>
    <property type="match status" value="1"/>
</dbReference>
<dbReference type="GO" id="GO:0030247">
    <property type="term" value="F:polysaccharide binding"/>
    <property type="evidence" value="ECO:0007669"/>
    <property type="project" value="InterPro"/>
</dbReference>
<proteinExistence type="predicted"/>
<evidence type="ECO:0000256" key="5">
    <source>
        <dbReference type="ARBA" id="ARBA00023157"/>
    </source>
</evidence>
<dbReference type="Proteomes" id="UP001229421">
    <property type="component" value="Unassembled WGS sequence"/>
</dbReference>
<evidence type="ECO:0000256" key="3">
    <source>
        <dbReference type="ARBA" id="ARBA00022679"/>
    </source>
</evidence>
<keyword evidence="2" id="KW-0723">Serine/threonine-protein kinase</keyword>
<keyword evidence="6" id="KW-0325">Glycoprotein</keyword>
<evidence type="ECO:0000256" key="1">
    <source>
        <dbReference type="ARBA" id="ARBA00004479"/>
    </source>
</evidence>
<protein>
    <submittedName>
        <fullName evidence="10">Uncharacterized protein</fullName>
    </submittedName>
</protein>
<dbReference type="Pfam" id="PF08488">
    <property type="entry name" value="WAK"/>
    <property type="match status" value="1"/>
</dbReference>
<evidence type="ECO:0000259" key="9">
    <source>
        <dbReference type="Pfam" id="PF13947"/>
    </source>
</evidence>
<comment type="caution">
    <text evidence="10">The sequence shown here is derived from an EMBL/GenBank/DDBJ whole genome shotgun (WGS) entry which is preliminary data.</text>
</comment>
<keyword evidence="5" id="KW-1015">Disulfide bond</keyword>
<keyword evidence="2" id="KW-0418">Kinase</keyword>
<evidence type="ECO:0000256" key="6">
    <source>
        <dbReference type="ARBA" id="ARBA00023180"/>
    </source>
</evidence>
<reference evidence="10" key="1">
    <citation type="journal article" date="2023" name="bioRxiv">
        <title>Improved chromosome-level genome assembly for marigold (Tagetes erecta).</title>
        <authorList>
            <person name="Jiang F."/>
            <person name="Yuan L."/>
            <person name="Wang S."/>
            <person name="Wang H."/>
            <person name="Xu D."/>
            <person name="Wang A."/>
            <person name="Fan W."/>
        </authorList>
    </citation>
    <scope>NUCLEOTIDE SEQUENCE</scope>
    <source>
        <strain evidence="10">WSJ</strain>
        <tissue evidence="10">Leaf</tissue>
    </source>
</reference>